<keyword evidence="1" id="KW-0812">Transmembrane</keyword>
<evidence type="ECO:0000313" key="3">
    <source>
        <dbReference type="Proteomes" id="UP000627369"/>
    </source>
</evidence>
<keyword evidence="1" id="KW-0472">Membrane</keyword>
<keyword evidence="1" id="KW-1133">Transmembrane helix</keyword>
<feature type="transmembrane region" description="Helical" evidence="1">
    <location>
        <begin position="14"/>
        <end position="34"/>
    </location>
</feature>
<dbReference type="EMBL" id="BNAS01000001">
    <property type="protein sequence ID" value="GHH66809.1"/>
    <property type="molecule type" value="Genomic_DNA"/>
</dbReference>
<organism evidence="2 3">
    <name type="scientific">Promicromonospora soli</name>
    <dbReference type="NCBI Taxonomy" id="2035533"/>
    <lineage>
        <taxon>Bacteria</taxon>
        <taxon>Bacillati</taxon>
        <taxon>Actinomycetota</taxon>
        <taxon>Actinomycetes</taxon>
        <taxon>Micrococcales</taxon>
        <taxon>Promicromonosporaceae</taxon>
        <taxon>Promicromonospora</taxon>
    </lineage>
</organism>
<name>A0A919KPE9_9MICO</name>
<accession>A0A919KPE9</accession>
<dbReference type="AlphaFoldDB" id="A0A919KPE9"/>
<comment type="caution">
    <text evidence="2">The sequence shown here is derived from an EMBL/GenBank/DDBJ whole genome shotgun (WGS) entry which is preliminary data.</text>
</comment>
<dbReference type="Proteomes" id="UP000627369">
    <property type="component" value="Unassembled WGS sequence"/>
</dbReference>
<evidence type="ECO:0000313" key="2">
    <source>
        <dbReference type="EMBL" id="GHH66809.1"/>
    </source>
</evidence>
<gene>
    <name evidence="2" type="ORF">GCM10017772_07420</name>
</gene>
<reference evidence="2" key="2">
    <citation type="submission" date="2020-09" db="EMBL/GenBank/DDBJ databases">
        <authorList>
            <person name="Sun Q."/>
            <person name="Zhou Y."/>
        </authorList>
    </citation>
    <scope>NUCLEOTIDE SEQUENCE</scope>
    <source>
        <strain evidence="2">CGMCC 4.7398</strain>
    </source>
</reference>
<proteinExistence type="predicted"/>
<protein>
    <submittedName>
        <fullName evidence="2">Uncharacterized protein</fullName>
    </submittedName>
</protein>
<evidence type="ECO:0000256" key="1">
    <source>
        <dbReference type="SAM" id="Phobius"/>
    </source>
</evidence>
<dbReference type="RefSeq" id="WP_189667885.1">
    <property type="nucleotide sequence ID" value="NZ_BNAS01000001.1"/>
</dbReference>
<sequence>MSTVDETQPRSERWILYLVVGIAIGAMIVLALVFHRAADQTREAEAKADELIQALVDAGATATLSQEQIVAVLGEDGGATCANPNDALSRSTLNAQLTNGAAGPGARPVISDRDILRGQLLIIEIYCPDELPEFEEFVAGLETDEVAGS</sequence>
<keyword evidence="3" id="KW-1185">Reference proteome</keyword>
<reference evidence="2" key="1">
    <citation type="journal article" date="2014" name="Int. J. Syst. Evol. Microbiol.">
        <title>Complete genome sequence of Corynebacterium casei LMG S-19264T (=DSM 44701T), isolated from a smear-ripened cheese.</title>
        <authorList>
            <consortium name="US DOE Joint Genome Institute (JGI-PGF)"/>
            <person name="Walter F."/>
            <person name="Albersmeier A."/>
            <person name="Kalinowski J."/>
            <person name="Ruckert C."/>
        </authorList>
    </citation>
    <scope>NUCLEOTIDE SEQUENCE</scope>
    <source>
        <strain evidence="2">CGMCC 4.7398</strain>
    </source>
</reference>